<name>A0A139AY01_GONPJ</name>
<dbReference type="CDD" id="cd21089">
    <property type="entry name" value="Trm112-like"/>
    <property type="match status" value="1"/>
</dbReference>
<dbReference type="STRING" id="1344416.A0A139AY01"/>
<dbReference type="Proteomes" id="UP000070544">
    <property type="component" value="Unassembled WGS sequence"/>
</dbReference>
<sequence>MRLITHNMLQCPVKGCSKDNFPLRIEDAEIENADADFNPQFLKRMLDRIAWGALVQTSFSLGVAKLPESPGDPNDDEFLQTLHHVLLETRVKEGRMVCNGCGHVYPIREGIPNMLLQENEV</sequence>
<dbReference type="PANTHER" id="PTHR12773">
    <property type="entry name" value="UPF0315 PROTEIN-RELATED"/>
    <property type="match status" value="1"/>
</dbReference>
<gene>
    <name evidence="3" type="ORF">M427DRAFT_275008</name>
</gene>
<organism evidence="3 4">
    <name type="scientific">Gonapodya prolifera (strain JEL478)</name>
    <name type="common">Monoblepharis prolifera</name>
    <dbReference type="NCBI Taxonomy" id="1344416"/>
    <lineage>
        <taxon>Eukaryota</taxon>
        <taxon>Fungi</taxon>
        <taxon>Fungi incertae sedis</taxon>
        <taxon>Chytridiomycota</taxon>
        <taxon>Chytridiomycota incertae sedis</taxon>
        <taxon>Monoblepharidomycetes</taxon>
        <taxon>Monoblepharidales</taxon>
        <taxon>Gonapodyaceae</taxon>
        <taxon>Gonapodya</taxon>
    </lineage>
</organism>
<proteinExistence type="inferred from homology"/>
<dbReference type="GO" id="GO:0070476">
    <property type="term" value="P:rRNA (guanine-N7)-methylation"/>
    <property type="evidence" value="ECO:0007669"/>
    <property type="project" value="EnsemblFungi"/>
</dbReference>
<dbReference type="GO" id="GO:0046982">
    <property type="term" value="F:protein heterodimerization activity"/>
    <property type="evidence" value="ECO:0007669"/>
    <property type="project" value="InterPro"/>
</dbReference>
<comment type="subunit">
    <text evidence="2">Interacts with TRM9.</text>
</comment>
<dbReference type="InterPro" id="IPR005651">
    <property type="entry name" value="Trm112-like"/>
</dbReference>
<dbReference type="GO" id="GO:0016435">
    <property type="term" value="F:rRNA (guanine) methyltransferase activity"/>
    <property type="evidence" value="ECO:0007669"/>
    <property type="project" value="EnsemblFungi"/>
</dbReference>
<dbReference type="PANTHER" id="PTHR12773:SF0">
    <property type="entry name" value="MULTIFUNCTIONAL METHYLTRANSFERASE SUBUNIT TRM112-LIKE PROTEIN"/>
    <property type="match status" value="1"/>
</dbReference>
<dbReference type="GO" id="GO:0030490">
    <property type="term" value="P:maturation of SSU-rRNA"/>
    <property type="evidence" value="ECO:0007669"/>
    <property type="project" value="EnsemblFungi"/>
</dbReference>
<evidence type="ECO:0000313" key="3">
    <source>
        <dbReference type="EMBL" id="KXS21618.1"/>
    </source>
</evidence>
<dbReference type="EMBL" id="KQ965732">
    <property type="protein sequence ID" value="KXS21618.1"/>
    <property type="molecule type" value="Genomic_DNA"/>
</dbReference>
<dbReference type="OrthoDB" id="2187549at2759"/>
<dbReference type="GO" id="GO:0160102">
    <property type="term" value="F:tRNA (guanine(10)-N2)-methyltransferase activity"/>
    <property type="evidence" value="ECO:0007669"/>
    <property type="project" value="EnsemblFungi"/>
</dbReference>
<reference evidence="3 4" key="1">
    <citation type="journal article" date="2015" name="Genome Biol. Evol.">
        <title>Phylogenomic analyses indicate that early fungi evolved digesting cell walls of algal ancestors of land plants.</title>
        <authorList>
            <person name="Chang Y."/>
            <person name="Wang S."/>
            <person name="Sekimoto S."/>
            <person name="Aerts A.L."/>
            <person name="Choi C."/>
            <person name="Clum A."/>
            <person name="LaButti K.M."/>
            <person name="Lindquist E.A."/>
            <person name="Yee Ngan C."/>
            <person name="Ohm R.A."/>
            <person name="Salamov A.A."/>
            <person name="Grigoriev I.V."/>
            <person name="Spatafora J.W."/>
            <person name="Berbee M.L."/>
        </authorList>
    </citation>
    <scope>NUCLEOTIDE SEQUENCE [LARGE SCALE GENOMIC DNA]</scope>
    <source>
        <strain evidence="3 4">JEL478</strain>
    </source>
</reference>
<dbReference type="GO" id="GO:0008276">
    <property type="term" value="F:protein methyltransferase activity"/>
    <property type="evidence" value="ECO:0007669"/>
    <property type="project" value="EnsemblFungi"/>
</dbReference>
<dbReference type="GO" id="GO:0030488">
    <property type="term" value="P:tRNA methylation"/>
    <property type="evidence" value="ECO:0007669"/>
    <property type="project" value="EnsemblFungi"/>
</dbReference>
<dbReference type="SUPFAM" id="SSF158997">
    <property type="entry name" value="Trm112p-like"/>
    <property type="match status" value="1"/>
</dbReference>
<dbReference type="AlphaFoldDB" id="A0A139AY01"/>
<evidence type="ECO:0000256" key="1">
    <source>
        <dbReference type="ARBA" id="ARBA00007980"/>
    </source>
</evidence>
<dbReference type="OMA" id="NMLTSKC"/>
<comment type="similarity">
    <text evidence="1">Belongs to the TRM112 family.</text>
</comment>
<evidence type="ECO:0000313" key="4">
    <source>
        <dbReference type="Proteomes" id="UP000070544"/>
    </source>
</evidence>
<dbReference type="GO" id="GO:0043528">
    <property type="term" value="C:tRNA (m2G10) methyltransferase complex"/>
    <property type="evidence" value="ECO:0007669"/>
    <property type="project" value="EnsemblFungi"/>
</dbReference>
<dbReference type="GO" id="GO:0035657">
    <property type="term" value="C:eRF1 methyltransferase complex"/>
    <property type="evidence" value="ECO:0007669"/>
    <property type="project" value="EnsemblFungi"/>
</dbReference>
<dbReference type="Gene3D" id="2.20.25.10">
    <property type="match status" value="1"/>
</dbReference>
<dbReference type="Pfam" id="PF03966">
    <property type="entry name" value="Trm112p"/>
    <property type="match status" value="1"/>
</dbReference>
<dbReference type="FunFam" id="2.20.25.10:FF:000018">
    <property type="entry name" value="Multifunctional methyltransferase subunit TRM112-like B"/>
    <property type="match status" value="1"/>
</dbReference>
<dbReference type="InterPro" id="IPR039127">
    <property type="entry name" value="Trm112"/>
</dbReference>
<evidence type="ECO:0000256" key="2">
    <source>
        <dbReference type="ARBA" id="ARBA00065633"/>
    </source>
</evidence>
<dbReference type="GO" id="GO:0000470">
    <property type="term" value="P:maturation of LSU-rRNA"/>
    <property type="evidence" value="ECO:0007669"/>
    <property type="project" value="EnsemblFungi"/>
</dbReference>
<accession>A0A139AY01</accession>
<protein>
    <submittedName>
        <fullName evidence="3">Trm112p-domain-containing protein</fullName>
    </submittedName>
</protein>
<keyword evidence="4" id="KW-1185">Reference proteome</keyword>
<dbReference type="GO" id="GO:0002098">
    <property type="term" value="P:tRNA wobble uridine modification"/>
    <property type="evidence" value="ECO:0007669"/>
    <property type="project" value="EnsemblFungi"/>
</dbReference>